<name>A0A412YGK3_BACFG</name>
<dbReference type="RefSeq" id="WP_147347873.1">
    <property type="nucleotide sequence ID" value="NZ_QRZH01000004.1"/>
</dbReference>
<evidence type="ECO:0000313" key="4">
    <source>
        <dbReference type="Proteomes" id="UP000286270"/>
    </source>
</evidence>
<reference evidence="3 4" key="1">
    <citation type="submission" date="2018-08" db="EMBL/GenBank/DDBJ databases">
        <title>A genome reference for cultivated species of the human gut microbiota.</title>
        <authorList>
            <person name="Zou Y."/>
            <person name="Xue W."/>
            <person name="Luo G."/>
        </authorList>
    </citation>
    <scope>NUCLEOTIDE SEQUENCE [LARGE SCALE GENOMIC DNA]</scope>
    <source>
        <strain evidence="3 4">AF14-26</strain>
    </source>
</reference>
<dbReference type="Pfam" id="PF03374">
    <property type="entry name" value="ANT"/>
    <property type="match status" value="1"/>
</dbReference>
<sequence length="261" mass="30007">MATLIHDTDRMSSLEIAELTGKRHDAILRDIRNLLKQGVSHHNFVETSYKQPQPRGGYKELPCFELTKKGCLILASGYDAILREKIIDRWESLEMEKRKPQTPKNYLEALKALVSSEEEKERLALEVQQKQITIELQEKEIKESAPKINYYDNHLQSVNTLTSTQVAKQIGMDAEKLHRKMKEIGILYKQSGQWLLYSPFSTWGLHATRTQTYTRNDGSIGTSVYTVWTTKGIRFIHALNECGWNVKKAIKQIKGEFEPAA</sequence>
<dbReference type="Proteomes" id="UP000286270">
    <property type="component" value="Unassembled WGS sequence"/>
</dbReference>
<proteinExistence type="predicted"/>
<dbReference type="GO" id="GO:0003677">
    <property type="term" value="F:DNA binding"/>
    <property type="evidence" value="ECO:0007669"/>
    <property type="project" value="InterPro"/>
</dbReference>
<dbReference type="InterPro" id="IPR005039">
    <property type="entry name" value="Ant_C"/>
</dbReference>
<protein>
    <submittedName>
        <fullName evidence="3">Transcriptional regulator</fullName>
    </submittedName>
</protein>
<dbReference type="EMBL" id="QRZH01000004">
    <property type="protein sequence ID" value="RGV56542.1"/>
    <property type="molecule type" value="Genomic_DNA"/>
</dbReference>
<keyword evidence="1" id="KW-0175">Coiled coil</keyword>
<organism evidence="3 4">
    <name type="scientific">Bacteroides fragilis</name>
    <dbReference type="NCBI Taxonomy" id="817"/>
    <lineage>
        <taxon>Bacteria</taxon>
        <taxon>Pseudomonadati</taxon>
        <taxon>Bacteroidota</taxon>
        <taxon>Bacteroidia</taxon>
        <taxon>Bacteroidales</taxon>
        <taxon>Bacteroidaceae</taxon>
        <taxon>Bacteroides</taxon>
    </lineage>
</organism>
<comment type="caution">
    <text evidence="3">The sequence shown here is derived from an EMBL/GenBank/DDBJ whole genome shotgun (WGS) entry which is preliminary data.</text>
</comment>
<accession>A0A412YGK3</accession>
<dbReference type="AlphaFoldDB" id="A0A412YGK3"/>
<dbReference type="InterPro" id="IPR014054">
    <property type="entry name" value="Phage_regulatory_Rha"/>
</dbReference>
<evidence type="ECO:0000313" key="3">
    <source>
        <dbReference type="EMBL" id="RGV56542.1"/>
    </source>
</evidence>
<feature type="domain" description="Antirepressor protein C-terminal" evidence="2">
    <location>
        <begin position="138"/>
        <end position="238"/>
    </location>
</feature>
<feature type="coiled-coil region" evidence="1">
    <location>
        <begin position="113"/>
        <end position="140"/>
    </location>
</feature>
<dbReference type="Pfam" id="PF09669">
    <property type="entry name" value="Phage_pRha"/>
    <property type="match status" value="1"/>
</dbReference>
<evidence type="ECO:0000259" key="2">
    <source>
        <dbReference type="Pfam" id="PF03374"/>
    </source>
</evidence>
<evidence type="ECO:0000256" key="1">
    <source>
        <dbReference type="SAM" id="Coils"/>
    </source>
</evidence>
<gene>
    <name evidence="3" type="ORF">DWW08_06050</name>
</gene>